<dbReference type="Proteomes" id="UP000598146">
    <property type="component" value="Unassembled WGS sequence"/>
</dbReference>
<protein>
    <submittedName>
        <fullName evidence="2">Uncharacterized protein</fullName>
    </submittedName>
</protein>
<dbReference type="EMBL" id="JADQTO010000006">
    <property type="protein sequence ID" value="MBG0562625.1"/>
    <property type="molecule type" value="Genomic_DNA"/>
</dbReference>
<proteinExistence type="predicted"/>
<gene>
    <name evidence="2" type="ORF">I4J89_14300</name>
</gene>
<keyword evidence="1" id="KW-0812">Transmembrane</keyword>
<feature type="transmembrane region" description="Helical" evidence="1">
    <location>
        <begin position="12"/>
        <end position="31"/>
    </location>
</feature>
<comment type="caution">
    <text evidence="2">The sequence shown here is derived from an EMBL/GenBank/DDBJ whole genome shotgun (WGS) entry which is preliminary data.</text>
</comment>
<dbReference type="RefSeq" id="WP_196414434.1">
    <property type="nucleotide sequence ID" value="NZ_JADQTO010000006.1"/>
</dbReference>
<evidence type="ECO:0000313" key="2">
    <source>
        <dbReference type="EMBL" id="MBG0562625.1"/>
    </source>
</evidence>
<evidence type="ECO:0000256" key="1">
    <source>
        <dbReference type="SAM" id="Phobius"/>
    </source>
</evidence>
<dbReference type="AlphaFoldDB" id="A0A931C3C4"/>
<reference evidence="2" key="1">
    <citation type="submission" date="2020-11" db="EMBL/GenBank/DDBJ databases">
        <title>Isolation and identification of active actinomycetes.</title>
        <authorList>
            <person name="Sun X."/>
        </authorList>
    </citation>
    <scope>NUCLEOTIDE SEQUENCE</scope>
    <source>
        <strain evidence="2">NEAU-A11</strain>
    </source>
</reference>
<evidence type="ECO:0000313" key="3">
    <source>
        <dbReference type="Proteomes" id="UP000598146"/>
    </source>
</evidence>
<accession>A0A931C3C4</accession>
<name>A0A931C3C4_9ACTN</name>
<organism evidence="2 3">
    <name type="scientific">Actinoplanes aureus</name>
    <dbReference type="NCBI Taxonomy" id="2792083"/>
    <lineage>
        <taxon>Bacteria</taxon>
        <taxon>Bacillati</taxon>
        <taxon>Actinomycetota</taxon>
        <taxon>Actinomycetes</taxon>
        <taxon>Micromonosporales</taxon>
        <taxon>Micromonosporaceae</taxon>
        <taxon>Actinoplanes</taxon>
    </lineage>
</organism>
<keyword evidence="3" id="KW-1185">Reference proteome</keyword>
<keyword evidence="1" id="KW-0472">Membrane</keyword>
<keyword evidence="1" id="KW-1133">Transmembrane helix</keyword>
<sequence>MTLLDRILTHKWWLGVSGVVAMVAVAVTIVLDDEQPAAPGPAASARPGPGSGSLVENGACVAQGSEISITCVPPPPAPTAEGLEFLRQSVRGTGNGAASFALPADVPLENLPEGNGIGFCTDEQTDWLRRHGDEATGDGFIRIRNAGTTGAKLNLSDLRIEGLKRTAPKPVIYFACPSAGADDGLIATLNLDRQGGVEVWYPEDEETVPGAAFSFSLDPGEGGRLLTTVIQESGADYSGRLVVTARYGDTEQDVTLRLFGEEDTFHLPGWGHEHTVMVSPTDSPDHPFTCRDRGQLYEYSGCTISEIRERLTG</sequence>